<dbReference type="OMA" id="CTPAMHW"/>
<dbReference type="PANTHER" id="PTHR15032">
    <property type="entry name" value="N-ACYL-PHOSPHATIDYLETHANOLAMINE-HYDROLYZING PHOSPHOLIPASE D"/>
    <property type="match status" value="1"/>
</dbReference>
<dbReference type="InterPro" id="IPR001279">
    <property type="entry name" value="Metallo-B-lactamas"/>
</dbReference>
<dbReference type="AlphaFoldDB" id="A0A1D8N8E7"/>
<dbReference type="Proteomes" id="UP000256601">
    <property type="component" value="Unassembled WGS sequence"/>
</dbReference>
<reference evidence="3 5" key="2">
    <citation type="submission" date="2018-07" db="EMBL/GenBank/DDBJ databases">
        <title>Draft Genome Assemblies for Five Robust Yarrowia lipolytica Strains Exhibiting High Lipid Production and Pentose Sugar Utilization and Sugar Alcohol Secretion from Undetoxified Lignocellulosic Biomass Hydrolysates.</title>
        <authorList>
            <consortium name="DOE Joint Genome Institute"/>
            <person name="Walker C."/>
            <person name="Ryu S."/>
            <person name="Na H."/>
            <person name="Zane M."/>
            <person name="LaButti K."/>
            <person name="Lipzen A."/>
            <person name="Haridas S."/>
            <person name="Barry K."/>
            <person name="Grigoriev I.V."/>
            <person name="Quarterman J."/>
            <person name="Slininger P."/>
            <person name="Dien B."/>
            <person name="Trinh C.T."/>
        </authorList>
    </citation>
    <scope>NUCLEOTIDE SEQUENCE [LARGE SCALE GENOMIC DNA]</scope>
    <source>
        <strain evidence="3 5">YB392</strain>
    </source>
</reference>
<dbReference type="GeneID" id="2906930"/>
<evidence type="ECO:0000259" key="1">
    <source>
        <dbReference type="Pfam" id="PF12706"/>
    </source>
</evidence>
<dbReference type="GO" id="GO:0005743">
    <property type="term" value="C:mitochondrial inner membrane"/>
    <property type="evidence" value="ECO:0007669"/>
    <property type="project" value="EnsemblFungi"/>
</dbReference>
<sequence length="439" mass="49234">MKLGIKAKTGLGLVVAYTAYSTYVHLRTHYEINDRLDKKLKSTDFGLSSNVSLRDGIPPSVQFRPMVVGGKFVNPFSQYRHQTLFEFVYCNIVNLFHLTPRGGLPKDPKELKKLLPSVTPDFQLLSEPVKQVSALIPWKPKSFIPKPQDRITLTWIGQSCAFVQLGGLNILTDPFFGDHLVTSWMGPQRLSKAPCQFEDLPKVDIVLVSHDHPDHLEVDTVKKIGNSALWVVPLGVKKFLAKYGVYNVAELNWWETMGLETPKSQELGEKWTVACTPAMHWSGRKMYDANSTLWGSFMVMKDGKPHFFHAGDTGYSPELFRGIKEEYGPGCKLAMLPCGAYKPRWHLKSQHIDPQEAVNVMKDLEAKNMVGVHWGTFILSDEKFTEPRDSLHKIAEDAGVGNSVLAPKFGQTLVFDTGDGKGGSHPPEEIREGKALLFR</sequence>
<gene>
    <name evidence="3" type="ORF">B0I71DRAFT_130250</name>
    <name evidence="2" type="ORF">YALI1_B24606g</name>
</gene>
<dbReference type="EMBL" id="KZ858974">
    <property type="protein sequence ID" value="RDW26769.1"/>
    <property type="molecule type" value="Genomic_DNA"/>
</dbReference>
<dbReference type="eggNOG" id="KOG3798">
    <property type="taxonomic scope" value="Eukaryota"/>
</dbReference>
<dbReference type="Gene3D" id="3.60.15.10">
    <property type="entry name" value="Ribonuclease Z/Hydroxyacylglutathione hydrolase-like"/>
    <property type="match status" value="1"/>
</dbReference>
<protein>
    <submittedName>
        <fullName evidence="3">Beta-lactamase superfamily domain-domain-containing protein</fullName>
    </submittedName>
</protein>
<proteinExistence type="predicted"/>
<dbReference type="SUPFAM" id="SSF56281">
    <property type="entry name" value="Metallo-hydrolase/oxidoreductase"/>
    <property type="match status" value="1"/>
</dbReference>
<dbReference type="RefSeq" id="XP_501076.1">
    <property type="nucleotide sequence ID" value="XM_501076.1"/>
</dbReference>
<dbReference type="VEuPathDB" id="FungiDB:YALI0_B18876g"/>
<organism evidence="2 4">
    <name type="scientific">Yarrowia lipolytica</name>
    <name type="common">Candida lipolytica</name>
    <dbReference type="NCBI Taxonomy" id="4952"/>
    <lineage>
        <taxon>Eukaryota</taxon>
        <taxon>Fungi</taxon>
        <taxon>Dikarya</taxon>
        <taxon>Ascomycota</taxon>
        <taxon>Saccharomycotina</taxon>
        <taxon>Dipodascomycetes</taxon>
        <taxon>Dipodascales</taxon>
        <taxon>Dipodascales incertae sedis</taxon>
        <taxon>Yarrowia</taxon>
    </lineage>
</organism>
<accession>A0A1D8N8E7</accession>
<dbReference type="KEGG" id="yli:2906930"/>
<dbReference type="GO" id="GO:0008270">
    <property type="term" value="F:zinc ion binding"/>
    <property type="evidence" value="ECO:0007669"/>
    <property type="project" value="InterPro"/>
</dbReference>
<reference evidence="2 4" key="1">
    <citation type="journal article" date="2016" name="PLoS ONE">
        <title>Sequence Assembly of Yarrowia lipolytica Strain W29/CLIB89 Shows Transposable Element Diversity.</title>
        <authorList>
            <person name="Magnan C."/>
            <person name="Yu J."/>
            <person name="Chang I."/>
            <person name="Jahn E."/>
            <person name="Kanomata Y."/>
            <person name="Wu J."/>
            <person name="Zeller M."/>
            <person name="Oakes M."/>
            <person name="Baldi P."/>
            <person name="Sandmeyer S."/>
        </authorList>
    </citation>
    <scope>NUCLEOTIDE SEQUENCE [LARGE SCALE GENOMIC DNA]</scope>
    <source>
        <strain evidence="2">CLIB89</strain>
        <strain evidence="4">CLIB89(W29)</strain>
    </source>
</reference>
<dbReference type="Pfam" id="PF12706">
    <property type="entry name" value="Lactamase_B_2"/>
    <property type="match status" value="1"/>
</dbReference>
<feature type="domain" description="Metallo-beta-lactamase" evidence="1">
    <location>
        <begin position="169"/>
        <end position="374"/>
    </location>
</feature>
<dbReference type="Proteomes" id="UP000182444">
    <property type="component" value="Chromosome 1B"/>
</dbReference>
<evidence type="ECO:0000313" key="3">
    <source>
        <dbReference type="EMBL" id="RDW26769.1"/>
    </source>
</evidence>
<evidence type="ECO:0000313" key="2">
    <source>
        <dbReference type="EMBL" id="AOW01910.1"/>
    </source>
</evidence>
<dbReference type="InterPro" id="IPR036866">
    <property type="entry name" value="RibonucZ/Hydroxyglut_hydro"/>
</dbReference>
<dbReference type="GO" id="GO:0070291">
    <property type="term" value="P:N-acylethanolamine metabolic process"/>
    <property type="evidence" value="ECO:0007669"/>
    <property type="project" value="EnsemblFungi"/>
</dbReference>
<dbReference type="InterPro" id="IPR024884">
    <property type="entry name" value="NAPE-PLD"/>
</dbReference>
<evidence type="ECO:0000313" key="5">
    <source>
        <dbReference type="Proteomes" id="UP000256601"/>
    </source>
</evidence>
<dbReference type="FunFam" id="3.60.15.10:FF:000059">
    <property type="entry name" value="N-acetylphosphatidylethanolamine-hydrolyzing phospholipase D"/>
    <property type="match status" value="1"/>
</dbReference>
<dbReference type="EMBL" id="CP017554">
    <property type="protein sequence ID" value="AOW01910.1"/>
    <property type="molecule type" value="Genomic_DNA"/>
</dbReference>
<dbReference type="GO" id="GO:0070292">
    <property type="term" value="P:N-acylphosphatidylethanolamine metabolic process"/>
    <property type="evidence" value="ECO:0007669"/>
    <property type="project" value="EnsemblFungi"/>
</dbReference>
<dbReference type="PANTHER" id="PTHR15032:SF4">
    <property type="entry name" value="N-ACYL-PHOSPHATIDYLETHANOLAMINE-HYDROLYZING PHOSPHOLIPASE D"/>
    <property type="match status" value="1"/>
</dbReference>
<evidence type="ECO:0000313" key="4">
    <source>
        <dbReference type="Proteomes" id="UP000182444"/>
    </source>
</evidence>
<dbReference type="GO" id="GO:0070290">
    <property type="term" value="F:N-acylphosphatidylethanolamine-specific phospholipase D activity"/>
    <property type="evidence" value="ECO:0007669"/>
    <property type="project" value="InterPro"/>
</dbReference>
<dbReference type="PIRSF" id="PIRSF038896">
    <property type="entry name" value="NAPE-PLD"/>
    <property type="match status" value="1"/>
</dbReference>
<dbReference type="OrthoDB" id="332863at2759"/>
<dbReference type="VEuPathDB" id="FungiDB:YALI1_B24606g"/>
<name>A0A1D8N8E7_YARLL</name>